<dbReference type="EMBL" id="CAXAMM010003414">
    <property type="protein sequence ID" value="CAK8999810.1"/>
    <property type="molecule type" value="Genomic_DNA"/>
</dbReference>
<organism evidence="1 2">
    <name type="scientific">Durusdinium trenchii</name>
    <dbReference type="NCBI Taxonomy" id="1381693"/>
    <lineage>
        <taxon>Eukaryota</taxon>
        <taxon>Sar</taxon>
        <taxon>Alveolata</taxon>
        <taxon>Dinophyceae</taxon>
        <taxon>Suessiales</taxon>
        <taxon>Symbiodiniaceae</taxon>
        <taxon>Durusdinium</taxon>
    </lineage>
</organism>
<protein>
    <submittedName>
        <fullName evidence="1">Uncharacterized protein</fullName>
    </submittedName>
</protein>
<comment type="caution">
    <text evidence="1">The sequence shown here is derived from an EMBL/GenBank/DDBJ whole genome shotgun (WGS) entry which is preliminary data.</text>
</comment>
<accession>A0ABP0IB56</accession>
<evidence type="ECO:0000313" key="1">
    <source>
        <dbReference type="EMBL" id="CAK8999810.1"/>
    </source>
</evidence>
<keyword evidence="2" id="KW-1185">Reference proteome</keyword>
<proteinExistence type="predicted"/>
<gene>
    <name evidence="1" type="ORF">SCF082_LOCUS6218</name>
</gene>
<reference evidence="1 2" key="1">
    <citation type="submission" date="2024-02" db="EMBL/GenBank/DDBJ databases">
        <authorList>
            <person name="Chen Y."/>
            <person name="Shah S."/>
            <person name="Dougan E. K."/>
            <person name="Thang M."/>
            <person name="Chan C."/>
        </authorList>
    </citation>
    <scope>NUCLEOTIDE SEQUENCE [LARGE SCALE GENOMIC DNA]</scope>
</reference>
<name>A0ABP0IB56_9DINO</name>
<dbReference type="Proteomes" id="UP001642464">
    <property type="component" value="Unassembled WGS sequence"/>
</dbReference>
<sequence length="117" mass="12607">MFGNTGVQLQEELDQGRARSTNHKPMVCGVPPIRLMSGLQHMKLRVHCLFGGSRMIFSSGTCVGDDLGGSCFFGLSDLKELPSVSSLELMVSFVLATGRLPPVDRGHQLPVFAAAFI</sequence>
<evidence type="ECO:0000313" key="2">
    <source>
        <dbReference type="Proteomes" id="UP001642464"/>
    </source>
</evidence>